<gene>
    <name evidence="11" type="ORF">S7711_01682</name>
</gene>
<dbReference type="EMBL" id="KL648534">
    <property type="protein sequence ID" value="KEY69227.1"/>
    <property type="molecule type" value="Genomic_DNA"/>
</dbReference>
<dbReference type="GO" id="GO:0009403">
    <property type="term" value="P:toxin biosynthetic process"/>
    <property type="evidence" value="ECO:0007669"/>
    <property type="project" value="UniProtKB-ARBA"/>
</dbReference>
<proteinExistence type="inferred from homology"/>
<dbReference type="InterPro" id="IPR036396">
    <property type="entry name" value="Cyt_P450_sf"/>
</dbReference>
<evidence type="ECO:0000256" key="4">
    <source>
        <dbReference type="ARBA" id="ARBA00022617"/>
    </source>
</evidence>
<dbReference type="Gene3D" id="1.10.630.10">
    <property type="entry name" value="Cytochrome P450"/>
    <property type="match status" value="1"/>
</dbReference>
<dbReference type="GO" id="GO:0005506">
    <property type="term" value="F:iron ion binding"/>
    <property type="evidence" value="ECO:0007669"/>
    <property type="project" value="InterPro"/>
</dbReference>
<evidence type="ECO:0000256" key="6">
    <source>
        <dbReference type="ARBA" id="ARBA00023002"/>
    </source>
</evidence>
<evidence type="ECO:0000313" key="11">
    <source>
        <dbReference type="EMBL" id="KEY69227.1"/>
    </source>
</evidence>
<keyword evidence="5 9" id="KW-0479">Metal-binding</keyword>
<dbReference type="AlphaFoldDB" id="A0A084AV98"/>
<dbReference type="GO" id="GO:0016705">
    <property type="term" value="F:oxidoreductase activity, acting on paired donors, with incorporation or reduction of molecular oxygen"/>
    <property type="evidence" value="ECO:0007669"/>
    <property type="project" value="InterPro"/>
</dbReference>
<feature type="binding site" description="axial binding residue" evidence="9">
    <location>
        <position position="432"/>
    </location>
    <ligand>
        <name>heme</name>
        <dbReference type="ChEBI" id="CHEBI:30413"/>
    </ligand>
    <ligandPart>
        <name>Fe</name>
        <dbReference type="ChEBI" id="CHEBI:18248"/>
    </ligandPart>
</feature>
<dbReference type="Proteomes" id="UP000028045">
    <property type="component" value="Unassembled WGS sequence"/>
</dbReference>
<dbReference type="HOGENOM" id="CLU_001570_14_11_1"/>
<dbReference type="CDD" id="cd11058">
    <property type="entry name" value="CYP60B-like"/>
    <property type="match status" value="1"/>
</dbReference>
<evidence type="ECO:0000256" key="10">
    <source>
        <dbReference type="RuleBase" id="RU000461"/>
    </source>
</evidence>
<evidence type="ECO:0000256" key="2">
    <source>
        <dbReference type="ARBA" id="ARBA00004685"/>
    </source>
</evidence>
<dbReference type="InterPro" id="IPR050121">
    <property type="entry name" value="Cytochrome_P450_monoxygenase"/>
</dbReference>
<dbReference type="FunFam" id="1.10.630.10:FF:000047">
    <property type="entry name" value="Cytochrome P450 monooxygenase"/>
    <property type="match status" value="1"/>
</dbReference>
<dbReference type="PRINTS" id="PR00385">
    <property type="entry name" value="P450"/>
</dbReference>
<name>A0A084AV98_STACB</name>
<dbReference type="InterPro" id="IPR002401">
    <property type="entry name" value="Cyt_P450_E_grp-I"/>
</dbReference>
<dbReference type="GO" id="GO:0004497">
    <property type="term" value="F:monooxygenase activity"/>
    <property type="evidence" value="ECO:0007669"/>
    <property type="project" value="UniProtKB-KW"/>
</dbReference>
<dbReference type="PANTHER" id="PTHR24305">
    <property type="entry name" value="CYTOCHROME P450"/>
    <property type="match status" value="1"/>
</dbReference>
<sequence>MVSITILLQAVGALLGLYALVLKPIYNVLFHPLRRVPGPLLWRMSPIPRSWALCNGSLIFKVAQLHAKYGDTVRVGPDEVAFLSVDAWKDIYGHRSAGEEENPKSMGFYQISPNQPQSIISSGRTEHGELRRQMAHGFSERSMRGQEPIIGRYVDLLLQRLHENAHTGALNMREWYNWTTFDIIGDLGFGSDFDCLKTSTYNPWTKLITDTVKAAAWLQSLSYVGLRPVAAKIMDMGVRSIEHHQELTKRKLMQRIEFGKKQERPDLIEGLIKTNLPMDKLSSNAGLLIVAGSETTATLLCGATYLLTRNPDAMSKLAQEVRTTFQNKEDITLLSVNSLSYMLACLNETLRMYPPVSVGLPRIAPKGGATIAGLFVPEGTQLGVWQWAINRHPAYWTRPDDYIPERWLGKDERFASDRLDAMQPFSVGPRNCIGRNLAYAEMRLILARILFDFDLSLAEESKDWLQAQKCYALWDKPSLHIYLKPVGKRA</sequence>
<keyword evidence="4 9" id="KW-0349">Heme</keyword>
<evidence type="ECO:0000256" key="7">
    <source>
        <dbReference type="ARBA" id="ARBA00023004"/>
    </source>
</evidence>
<comment type="pathway">
    <text evidence="2">Mycotoxin biosynthesis.</text>
</comment>
<dbReference type="PROSITE" id="PS00086">
    <property type="entry name" value="CYTOCHROME_P450"/>
    <property type="match status" value="1"/>
</dbReference>
<comment type="similarity">
    <text evidence="3 10">Belongs to the cytochrome P450 family.</text>
</comment>
<evidence type="ECO:0000256" key="8">
    <source>
        <dbReference type="ARBA" id="ARBA00023033"/>
    </source>
</evidence>
<evidence type="ECO:0000256" key="5">
    <source>
        <dbReference type="ARBA" id="ARBA00022723"/>
    </source>
</evidence>
<comment type="cofactor">
    <cofactor evidence="1 9">
        <name>heme</name>
        <dbReference type="ChEBI" id="CHEBI:30413"/>
    </cofactor>
</comment>
<evidence type="ECO:0000256" key="3">
    <source>
        <dbReference type="ARBA" id="ARBA00010617"/>
    </source>
</evidence>
<protein>
    <submittedName>
        <fullName evidence="11">Uncharacterized protein</fullName>
    </submittedName>
</protein>
<dbReference type="PRINTS" id="PR00463">
    <property type="entry name" value="EP450I"/>
</dbReference>
<evidence type="ECO:0000256" key="9">
    <source>
        <dbReference type="PIRSR" id="PIRSR602401-1"/>
    </source>
</evidence>
<dbReference type="Pfam" id="PF00067">
    <property type="entry name" value="p450"/>
    <property type="match status" value="1"/>
</dbReference>
<dbReference type="PANTHER" id="PTHR24305:SF230">
    <property type="entry name" value="P450, PUTATIVE (EUROFUNG)-RELATED"/>
    <property type="match status" value="1"/>
</dbReference>
<keyword evidence="7 9" id="KW-0408">Iron</keyword>
<reference evidence="11 12" key="1">
    <citation type="journal article" date="2014" name="BMC Genomics">
        <title>Comparative genome sequencing reveals chemotype-specific gene clusters in the toxigenic black mold Stachybotrys.</title>
        <authorList>
            <person name="Semeiks J."/>
            <person name="Borek D."/>
            <person name="Otwinowski Z."/>
            <person name="Grishin N.V."/>
        </authorList>
    </citation>
    <scope>NUCLEOTIDE SEQUENCE [LARGE SCALE GENOMIC DNA]</scope>
    <source>
        <strain evidence="12">CBS 109288 / IBT 7711</strain>
    </source>
</reference>
<keyword evidence="6 10" id="KW-0560">Oxidoreductase</keyword>
<dbReference type="GO" id="GO:0020037">
    <property type="term" value="F:heme binding"/>
    <property type="evidence" value="ECO:0007669"/>
    <property type="project" value="InterPro"/>
</dbReference>
<dbReference type="OrthoDB" id="1470350at2759"/>
<evidence type="ECO:0000313" key="12">
    <source>
        <dbReference type="Proteomes" id="UP000028045"/>
    </source>
</evidence>
<dbReference type="InterPro" id="IPR017972">
    <property type="entry name" value="Cyt_P450_CS"/>
</dbReference>
<keyword evidence="12" id="KW-1185">Reference proteome</keyword>
<dbReference type="SUPFAM" id="SSF48264">
    <property type="entry name" value="Cytochrome P450"/>
    <property type="match status" value="1"/>
</dbReference>
<keyword evidence="8 10" id="KW-0503">Monooxygenase</keyword>
<evidence type="ECO:0000256" key="1">
    <source>
        <dbReference type="ARBA" id="ARBA00001971"/>
    </source>
</evidence>
<organism evidence="11 12">
    <name type="scientific">Stachybotrys chartarum (strain CBS 109288 / IBT 7711)</name>
    <name type="common">Toxic black mold</name>
    <name type="synonym">Stilbospora chartarum</name>
    <dbReference type="NCBI Taxonomy" id="1280523"/>
    <lineage>
        <taxon>Eukaryota</taxon>
        <taxon>Fungi</taxon>
        <taxon>Dikarya</taxon>
        <taxon>Ascomycota</taxon>
        <taxon>Pezizomycotina</taxon>
        <taxon>Sordariomycetes</taxon>
        <taxon>Hypocreomycetidae</taxon>
        <taxon>Hypocreales</taxon>
        <taxon>Stachybotryaceae</taxon>
        <taxon>Stachybotrys</taxon>
    </lineage>
</organism>
<accession>A0A084AV98</accession>
<dbReference type="InterPro" id="IPR001128">
    <property type="entry name" value="Cyt_P450"/>
</dbReference>